<gene>
    <name evidence="8" type="ORF">Agub_g10020</name>
</gene>
<keyword evidence="5" id="KW-0175">Coiled coil</keyword>
<feature type="region of interest" description="Disordered" evidence="6">
    <location>
        <begin position="585"/>
        <end position="611"/>
    </location>
</feature>
<evidence type="ECO:0000256" key="4">
    <source>
        <dbReference type="PROSITE-ProRule" id="PRU00283"/>
    </source>
</evidence>
<evidence type="ECO:0000256" key="5">
    <source>
        <dbReference type="SAM" id="Coils"/>
    </source>
</evidence>
<dbReference type="InterPro" id="IPR027640">
    <property type="entry name" value="Kinesin-like_fam"/>
</dbReference>
<evidence type="ECO:0000313" key="8">
    <source>
        <dbReference type="EMBL" id="GFR48202.1"/>
    </source>
</evidence>
<keyword evidence="1 4" id="KW-0547">Nucleotide-binding</keyword>
<feature type="non-terminal residue" evidence="8">
    <location>
        <position position="1009"/>
    </location>
</feature>
<evidence type="ECO:0000259" key="7">
    <source>
        <dbReference type="PROSITE" id="PS50067"/>
    </source>
</evidence>
<accession>A0AAD3HPN1</accession>
<evidence type="ECO:0000256" key="1">
    <source>
        <dbReference type="ARBA" id="ARBA00022741"/>
    </source>
</evidence>
<keyword evidence="3 4" id="KW-0505">Motor protein</keyword>
<feature type="compositionally biased region" description="Gly residues" evidence="6">
    <location>
        <begin position="942"/>
        <end position="967"/>
    </location>
</feature>
<keyword evidence="2 4" id="KW-0067">ATP-binding</keyword>
<sequence>KHRLISNMAPGPEVEGIDIFVRIKPVTKPSNRLVIDVSENKLEFNIPRNEAAGLVNNQREHFEFRFNGILTAEAKQDEVFERVARPVVTGAMEGYNGTIFAYGQTGSGKTFTITGGPERYVDRGIIPRAISAIFSEISKRHDSQYTVHISYLEIYNNEGYDLLDAEREIKAMEDLQQVHLGEAEDGTVSYRNLSLYRANNEEEALNLLFLGDTNRTISETPMNMASSRSHCIFTIHIEARKAGEDVVRRSKLNLVDLAGSERVSKTGVDGTTLREAKYINLSLHYLEQVIIALQEKAMGMNRPHIPYRNSMMTMALKDSLGGNCRTTMVATVNSAADQLDESISTCRFAQRVAMVRNTVVLNEELDPSLIIRRLKQEVRDLREEVKLLKGEEEERGPLTPDEIMRLQGTVENYVADDSPEAALNLGGSMMMIRAVFEIFKRLLRTGGFKLGSGSGGKGLSHKEGGGTPSGAAGGGGGEGVAGQSGAHPGGGEGDASDLQEQVRKLKLQVAQRDNEIGILVSMLKRREAGGGRSAPLLGSPAASAASLNTSSSGPLQQGAAAAAGGGATAAGGAAGAGAGPGFGGSGSGDGVAGPGPGPGSGGGGGGGAGGAALVASSSASSSAADEMAVLMNTNLLADRNKAFELFRKSYRQNEVIEENKALLKTKCDNAKALGAAVNDSRQRINELRAAISRHRMQRGAAAVAAGLSVEQMEEDDEERRCKESIEQEKARYKDAFDQLRELKQEIEHLQLLLQQSRMRLQRDFEQWMGLMLRQQQLQQQQQAGDGAAAALTAMLSTSSFPVASPGMSPHTRPSPAGPPPVPRQAWGEPAAAATTASPSPSASASFGPNGALLRGPHPGGGAGGAGSSGFPSPHQSLSQQRMSGGAQSFAGPSTSQSPYQGGNGHQGSGGYGNMGGTAAVAASPSYGYGAGPGPGSSSMGGFAAGSGGYHDGGPGGGAGGGGGGGWVQGVDPAVLEAARPFLTGNPDADADIIKFYEAKAKLLQKLSTG</sequence>
<dbReference type="SUPFAM" id="SSF52540">
    <property type="entry name" value="P-loop containing nucleoside triphosphate hydrolases"/>
    <property type="match status" value="1"/>
</dbReference>
<dbReference type="GO" id="GO:0003777">
    <property type="term" value="F:microtubule motor activity"/>
    <property type="evidence" value="ECO:0007669"/>
    <property type="project" value="InterPro"/>
</dbReference>
<dbReference type="GO" id="GO:0008017">
    <property type="term" value="F:microtubule binding"/>
    <property type="evidence" value="ECO:0007669"/>
    <property type="project" value="InterPro"/>
</dbReference>
<protein>
    <recommendedName>
        <fullName evidence="7">Kinesin motor domain-containing protein</fullName>
    </recommendedName>
</protein>
<dbReference type="PANTHER" id="PTHR47968">
    <property type="entry name" value="CENTROMERE PROTEIN E"/>
    <property type="match status" value="1"/>
</dbReference>
<feature type="compositionally biased region" description="Gly residues" evidence="6">
    <location>
        <begin position="465"/>
        <end position="493"/>
    </location>
</feature>
<dbReference type="Pfam" id="PF00225">
    <property type="entry name" value="Kinesin"/>
    <property type="match status" value="1"/>
</dbReference>
<dbReference type="PROSITE" id="PS00411">
    <property type="entry name" value="KINESIN_MOTOR_1"/>
    <property type="match status" value="1"/>
</dbReference>
<dbReference type="Proteomes" id="UP001054857">
    <property type="component" value="Unassembled WGS sequence"/>
</dbReference>
<dbReference type="Pfam" id="PF23735">
    <property type="entry name" value="KIF9"/>
    <property type="match status" value="1"/>
</dbReference>
<feature type="compositionally biased region" description="Low complexity" evidence="6">
    <location>
        <begin position="829"/>
        <end position="845"/>
    </location>
</feature>
<dbReference type="InterPro" id="IPR019821">
    <property type="entry name" value="Kinesin_motor_CS"/>
</dbReference>
<feature type="binding site" evidence="4">
    <location>
        <begin position="103"/>
        <end position="110"/>
    </location>
    <ligand>
        <name>ATP</name>
        <dbReference type="ChEBI" id="CHEBI:30616"/>
    </ligand>
</feature>
<dbReference type="PROSITE" id="PS50067">
    <property type="entry name" value="KINESIN_MOTOR_2"/>
    <property type="match status" value="1"/>
</dbReference>
<dbReference type="InterPro" id="IPR056524">
    <property type="entry name" value="KIF6/9_C"/>
</dbReference>
<evidence type="ECO:0000313" key="9">
    <source>
        <dbReference type="Proteomes" id="UP001054857"/>
    </source>
</evidence>
<organism evidence="8 9">
    <name type="scientific">Astrephomene gubernaculifera</name>
    <dbReference type="NCBI Taxonomy" id="47775"/>
    <lineage>
        <taxon>Eukaryota</taxon>
        <taxon>Viridiplantae</taxon>
        <taxon>Chlorophyta</taxon>
        <taxon>core chlorophytes</taxon>
        <taxon>Chlorophyceae</taxon>
        <taxon>CS clade</taxon>
        <taxon>Chlamydomonadales</taxon>
        <taxon>Astrephomenaceae</taxon>
        <taxon>Astrephomene</taxon>
    </lineage>
</organism>
<feature type="compositionally biased region" description="Gly residues" evidence="6">
    <location>
        <begin position="585"/>
        <end position="610"/>
    </location>
</feature>
<dbReference type="InterPro" id="IPR001752">
    <property type="entry name" value="Kinesin_motor_dom"/>
</dbReference>
<feature type="compositionally biased region" description="Low complexity" evidence="6">
    <location>
        <begin position="533"/>
        <end position="559"/>
    </location>
</feature>
<dbReference type="PRINTS" id="PR00380">
    <property type="entry name" value="KINESINHEAVY"/>
</dbReference>
<evidence type="ECO:0000256" key="6">
    <source>
        <dbReference type="SAM" id="MobiDB-lite"/>
    </source>
</evidence>
<dbReference type="InterPro" id="IPR027417">
    <property type="entry name" value="P-loop_NTPase"/>
</dbReference>
<reference evidence="8 9" key="1">
    <citation type="journal article" date="2021" name="Sci. Rep.">
        <title>Genome sequencing of the multicellular alga Astrephomene provides insights into convergent evolution of germ-soma differentiation.</title>
        <authorList>
            <person name="Yamashita S."/>
            <person name="Yamamoto K."/>
            <person name="Matsuzaki R."/>
            <person name="Suzuki S."/>
            <person name="Yamaguchi H."/>
            <person name="Hirooka S."/>
            <person name="Minakuchi Y."/>
            <person name="Miyagishima S."/>
            <person name="Kawachi M."/>
            <person name="Toyoda A."/>
            <person name="Nozaki H."/>
        </authorList>
    </citation>
    <scope>NUCLEOTIDE SEQUENCE [LARGE SCALE GENOMIC DNA]</scope>
    <source>
        <strain evidence="8 9">NIES-4017</strain>
    </source>
</reference>
<feature type="region of interest" description="Disordered" evidence="6">
    <location>
        <begin position="529"/>
        <end position="559"/>
    </location>
</feature>
<evidence type="ECO:0000256" key="2">
    <source>
        <dbReference type="ARBA" id="ARBA00022840"/>
    </source>
</evidence>
<comment type="similarity">
    <text evidence="4">Belongs to the TRAFAC class myosin-kinesin ATPase superfamily. Kinesin family.</text>
</comment>
<name>A0AAD3HPN1_9CHLO</name>
<feature type="coiled-coil region" evidence="5">
    <location>
        <begin position="653"/>
        <end position="697"/>
    </location>
</feature>
<feature type="region of interest" description="Disordered" evidence="6">
    <location>
        <begin position="941"/>
        <end position="969"/>
    </location>
</feature>
<dbReference type="SMART" id="SM00129">
    <property type="entry name" value="KISc"/>
    <property type="match status" value="1"/>
</dbReference>
<feature type="region of interest" description="Disordered" evidence="6">
    <location>
        <begin position="801"/>
        <end position="910"/>
    </location>
</feature>
<dbReference type="GO" id="GO:0007018">
    <property type="term" value="P:microtubule-based movement"/>
    <property type="evidence" value="ECO:0007669"/>
    <property type="project" value="InterPro"/>
</dbReference>
<dbReference type="PANTHER" id="PTHR47968:SF67">
    <property type="entry name" value="KINESIN MOTOR DOMAIN-CONTAINING PROTEIN"/>
    <property type="match status" value="1"/>
</dbReference>
<dbReference type="GO" id="GO:0005524">
    <property type="term" value="F:ATP binding"/>
    <property type="evidence" value="ECO:0007669"/>
    <property type="project" value="UniProtKB-UniRule"/>
</dbReference>
<feature type="compositionally biased region" description="Gly residues" evidence="6">
    <location>
        <begin position="901"/>
        <end position="910"/>
    </location>
</feature>
<feature type="region of interest" description="Disordered" evidence="6">
    <location>
        <begin position="453"/>
        <end position="497"/>
    </location>
</feature>
<proteinExistence type="inferred from homology"/>
<dbReference type="Gene3D" id="3.40.850.10">
    <property type="entry name" value="Kinesin motor domain"/>
    <property type="match status" value="1"/>
</dbReference>
<feature type="domain" description="Kinesin motor" evidence="7">
    <location>
        <begin position="16"/>
        <end position="355"/>
    </location>
</feature>
<feature type="coiled-coil region" evidence="5">
    <location>
        <begin position="722"/>
        <end position="759"/>
    </location>
</feature>
<feature type="compositionally biased region" description="Polar residues" evidence="6">
    <location>
        <begin position="875"/>
        <end position="898"/>
    </location>
</feature>
<keyword evidence="9" id="KW-1185">Reference proteome</keyword>
<evidence type="ECO:0000256" key="3">
    <source>
        <dbReference type="ARBA" id="ARBA00023175"/>
    </source>
</evidence>
<dbReference type="AlphaFoldDB" id="A0AAD3HPN1"/>
<comment type="caution">
    <text evidence="8">The sequence shown here is derived from an EMBL/GenBank/DDBJ whole genome shotgun (WGS) entry which is preliminary data.</text>
</comment>
<dbReference type="EMBL" id="BMAR01000022">
    <property type="protein sequence ID" value="GFR48202.1"/>
    <property type="molecule type" value="Genomic_DNA"/>
</dbReference>
<dbReference type="InterPro" id="IPR036961">
    <property type="entry name" value="Kinesin_motor_dom_sf"/>
</dbReference>
<feature type="compositionally biased region" description="Gly residues" evidence="6">
    <location>
        <begin position="857"/>
        <end position="867"/>
    </location>
</feature>